<gene>
    <name evidence="2" type="ORF">QBC41DRAFT_26787</name>
</gene>
<dbReference type="InterPro" id="IPR056002">
    <property type="entry name" value="DUF7580"/>
</dbReference>
<evidence type="ECO:0000313" key="2">
    <source>
        <dbReference type="EMBL" id="KAK0663013.1"/>
    </source>
</evidence>
<dbReference type="PANTHER" id="PTHR35186:SF4">
    <property type="entry name" value="PRION-INHIBITION AND PROPAGATION HELO DOMAIN-CONTAINING PROTEIN"/>
    <property type="match status" value="1"/>
</dbReference>
<dbReference type="AlphaFoldDB" id="A0AA39Z2N5"/>
<protein>
    <recommendedName>
        <fullName evidence="1">DUF7580 domain-containing protein</fullName>
    </recommendedName>
</protein>
<dbReference type="EMBL" id="JAULSY010000133">
    <property type="protein sequence ID" value="KAK0663013.1"/>
    <property type="molecule type" value="Genomic_DNA"/>
</dbReference>
<sequence length="539" mass="60905">MSGLEVIGVVLGLWPIIATLTRQYKDFKGANPDELKRDVQITSYIYGNLIKDILLSALPRDQVQGLMASNDPHNKALWERSDIQQKLRNRLDDRFDLTIQCVNDMRVLLGQVKAELERLCRDNEGLGRAVAKVKTMRAGSESSPIREKLKKVKKLNKELKMLLNDQPSLIPFQQHQSQQTTIAISAFKTNGTKAGQFFEAIKNKYTCACQRPHVIGVGCYCATCADPFNDNLTIHSEWDFRLACRVSQNGQEPPTKAPTTVLLESVSQTDPDAATLNDLCSLVEEVALEETVRNVLIDAENSRMYMKATKIGANGNTEASTRNLADIRQQGNGLRAKDRREMALRLCLAILQLCDTPWMSEAWTWNICVSQVAGEGHEGSSNDKMVRYPVIFREMYSMAYKADSASIQTAVAPSLFADWCPDEEPVLTKLGLALIELALGKSIEDMKKTEHWPEDTQHYSEILGDQADRVMAKRLLQTDRIRNKATMAYENAVRVCINREFVDKDGNPSRLVSKHSTFLERFRDTVLLPLLEVWKRYEM</sequence>
<dbReference type="Pfam" id="PF24476">
    <property type="entry name" value="DUF7580"/>
    <property type="match status" value="1"/>
</dbReference>
<evidence type="ECO:0000259" key="1">
    <source>
        <dbReference type="Pfam" id="PF24476"/>
    </source>
</evidence>
<reference evidence="2" key="1">
    <citation type="submission" date="2023-06" db="EMBL/GenBank/DDBJ databases">
        <title>Genome-scale phylogeny and comparative genomics of the fungal order Sordariales.</title>
        <authorList>
            <consortium name="Lawrence Berkeley National Laboratory"/>
            <person name="Hensen N."/>
            <person name="Bonometti L."/>
            <person name="Westerberg I."/>
            <person name="Brannstrom I.O."/>
            <person name="Guillou S."/>
            <person name="Cros-Aarteil S."/>
            <person name="Calhoun S."/>
            <person name="Haridas S."/>
            <person name="Kuo A."/>
            <person name="Mondo S."/>
            <person name="Pangilinan J."/>
            <person name="Riley R."/>
            <person name="Labutti K."/>
            <person name="Andreopoulos B."/>
            <person name="Lipzen A."/>
            <person name="Chen C."/>
            <person name="Yanf M."/>
            <person name="Daum C."/>
            <person name="Ng V."/>
            <person name="Clum A."/>
            <person name="Steindorff A."/>
            <person name="Ohm R."/>
            <person name="Martin F."/>
            <person name="Silar P."/>
            <person name="Natvig D."/>
            <person name="Lalanne C."/>
            <person name="Gautier V."/>
            <person name="Ament-Velasquez S.L."/>
            <person name="Kruys A."/>
            <person name="Hutchinson M.I."/>
            <person name="Powell A.J."/>
            <person name="Barry K."/>
            <person name="Miller A.N."/>
            <person name="Grigoriev I.V."/>
            <person name="Debuchy R."/>
            <person name="Gladieux P."/>
            <person name="Thoren M.H."/>
            <person name="Johannesson H."/>
        </authorList>
    </citation>
    <scope>NUCLEOTIDE SEQUENCE</scope>
    <source>
        <strain evidence="2">CBS 307.81</strain>
    </source>
</reference>
<evidence type="ECO:0000313" key="3">
    <source>
        <dbReference type="Proteomes" id="UP001174997"/>
    </source>
</evidence>
<organism evidence="2 3">
    <name type="scientific">Cercophora samala</name>
    <dbReference type="NCBI Taxonomy" id="330535"/>
    <lineage>
        <taxon>Eukaryota</taxon>
        <taxon>Fungi</taxon>
        <taxon>Dikarya</taxon>
        <taxon>Ascomycota</taxon>
        <taxon>Pezizomycotina</taxon>
        <taxon>Sordariomycetes</taxon>
        <taxon>Sordariomycetidae</taxon>
        <taxon>Sordariales</taxon>
        <taxon>Lasiosphaeriaceae</taxon>
        <taxon>Cercophora</taxon>
    </lineage>
</organism>
<proteinExistence type="predicted"/>
<dbReference type="Proteomes" id="UP001174997">
    <property type="component" value="Unassembled WGS sequence"/>
</dbReference>
<comment type="caution">
    <text evidence="2">The sequence shown here is derived from an EMBL/GenBank/DDBJ whole genome shotgun (WGS) entry which is preliminary data.</text>
</comment>
<accession>A0AA39Z2N5</accession>
<feature type="domain" description="DUF7580" evidence="1">
    <location>
        <begin position="270"/>
        <end position="500"/>
    </location>
</feature>
<keyword evidence="3" id="KW-1185">Reference proteome</keyword>
<name>A0AA39Z2N5_9PEZI</name>
<dbReference type="PANTHER" id="PTHR35186">
    <property type="entry name" value="ANK_REP_REGION DOMAIN-CONTAINING PROTEIN"/>
    <property type="match status" value="1"/>
</dbReference>